<accession>A0A0L7KW55</accession>
<evidence type="ECO:0000313" key="3">
    <source>
        <dbReference type="EMBL" id="KOB67355.1"/>
    </source>
</evidence>
<dbReference type="AlphaFoldDB" id="A0A0L7KW55"/>
<evidence type="ECO:0000313" key="4">
    <source>
        <dbReference type="Proteomes" id="UP000037510"/>
    </source>
</evidence>
<dbReference type="STRING" id="104452.A0A0L7KW55"/>
<dbReference type="Gene3D" id="3.40.50.1820">
    <property type="entry name" value="alpha/beta hydrolase"/>
    <property type="match status" value="1"/>
</dbReference>
<dbReference type="Proteomes" id="UP000037510">
    <property type="component" value="Unassembled WGS sequence"/>
</dbReference>
<dbReference type="EMBL" id="JTDY01005115">
    <property type="protein sequence ID" value="KOB67355.1"/>
    <property type="molecule type" value="Genomic_DNA"/>
</dbReference>
<dbReference type="Pfam" id="PF00135">
    <property type="entry name" value="COesterase"/>
    <property type="match status" value="1"/>
</dbReference>
<evidence type="ECO:0000259" key="2">
    <source>
        <dbReference type="Pfam" id="PF00135"/>
    </source>
</evidence>
<reference evidence="3 4" key="1">
    <citation type="journal article" date="2015" name="Genome Biol. Evol.">
        <title>The genome of winter moth (Operophtera brumata) provides a genomic perspective on sexual dimorphism and phenology.</title>
        <authorList>
            <person name="Derks M.F."/>
            <person name="Smit S."/>
            <person name="Salis L."/>
            <person name="Schijlen E."/>
            <person name="Bossers A."/>
            <person name="Mateman C."/>
            <person name="Pijl A.S."/>
            <person name="de Ridder D."/>
            <person name="Groenen M.A."/>
            <person name="Visser M.E."/>
            <person name="Megens H.J."/>
        </authorList>
    </citation>
    <scope>NUCLEOTIDE SEQUENCE [LARGE SCALE GENOMIC DNA]</scope>
    <source>
        <strain evidence="3">WM2013NL</strain>
        <tissue evidence="3">Head and thorax</tissue>
    </source>
</reference>
<comment type="caution">
    <text evidence="3">The sequence shown here is derived from an EMBL/GenBank/DDBJ whole genome shotgun (WGS) entry which is preliminary data.</text>
</comment>
<dbReference type="InterPro" id="IPR002018">
    <property type="entry name" value="CarbesteraseB"/>
</dbReference>
<dbReference type="SUPFAM" id="SSF53474">
    <property type="entry name" value="alpha/beta-Hydrolases"/>
    <property type="match status" value="1"/>
</dbReference>
<keyword evidence="4" id="KW-1185">Reference proteome</keyword>
<dbReference type="InterPro" id="IPR029058">
    <property type="entry name" value="AB_hydrolase_fold"/>
</dbReference>
<protein>
    <submittedName>
        <fullName evidence="3">Odorant degrading enzyme CXE3</fullName>
    </submittedName>
</protein>
<sequence length="203" mass="23784">MYHFTPVIEKNFGQEHFLTEPPFQALANGKINSVDLLIGHTNEESLIAVKMFENDYIPKYNRFLEMVVPRELLIKCTPDTILDVSDKIRKHYFNNKPINNETMKEFVKYANDTCLVYNIHRFIRKVPRTGHNKRFVYKFSCLSERNVFGNQGAKYGIYGASHLDDLLYLFDPKGLHMKLEKNSKEFKLVQLTNTVFTNFAKYG</sequence>
<dbReference type="InterPro" id="IPR050309">
    <property type="entry name" value="Type-B_Carboxylest/Lipase"/>
</dbReference>
<evidence type="ECO:0000256" key="1">
    <source>
        <dbReference type="ARBA" id="ARBA00023180"/>
    </source>
</evidence>
<organism evidence="3 4">
    <name type="scientific">Operophtera brumata</name>
    <name type="common">Winter moth</name>
    <name type="synonym">Phalaena brumata</name>
    <dbReference type="NCBI Taxonomy" id="104452"/>
    <lineage>
        <taxon>Eukaryota</taxon>
        <taxon>Metazoa</taxon>
        <taxon>Ecdysozoa</taxon>
        <taxon>Arthropoda</taxon>
        <taxon>Hexapoda</taxon>
        <taxon>Insecta</taxon>
        <taxon>Pterygota</taxon>
        <taxon>Neoptera</taxon>
        <taxon>Endopterygota</taxon>
        <taxon>Lepidoptera</taxon>
        <taxon>Glossata</taxon>
        <taxon>Ditrysia</taxon>
        <taxon>Geometroidea</taxon>
        <taxon>Geometridae</taxon>
        <taxon>Larentiinae</taxon>
        <taxon>Operophtera</taxon>
    </lineage>
</organism>
<keyword evidence="1" id="KW-0325">Glycoprotein</keyword>
<dbReference type="PANTHER" id="PTHR11559">
    <property type="entry name" value="CARBOXYLESTERASE"/>
    <property type="match status" value="1"/>
</dbReference>
<name>A0A0L7KW55_OPEBR</name>
<proteinExistence type="predicted"/>
<feature type="domain" description="Carboxylesterase type B" evidence="2">
    <location>
        <begin position="2"/>
        <end position="203"/>
    </location>
</feature>
<gene>
    <name evidence="3" type="ORF">OBRU01_19758</name>
</gene>